<evidence type="ECO:0000313" key="5">
    <source>
        <dbReference type="EMBL" id="REE28750.1"/>
    </source>
</evidence>
<protein>
    <submittedName>
        <fullName evidence="5">Zinc transport system substrate-binding protein</fullName>
    </submittedName>
</protein>
<evidence type="ECO:0000313" key="6">
    <source>
        <dbReference type="Proteomes" id="UP000256864"/>
    </source>
</evidence>
<reference evidence="5 6" key="1">
    <citation type="submission" date="2018-07" db="EMBL/GenBank/DDBJ databases">
        <title>Genomic Encyclopedia of Type Strains, Phase IV (KMG-IV): sequencing the most valuable type-strain genomes for metagenomic binning, comparative biology and taxonomic classification.</title>
        <authorList>
            <person name="Goeker M."/>
        </authorList>
    </citation>
    <scope>NUCLEOTIDE SEQUENCE [LARGE SCALE GENOMIC DNA]</scope>
    <source>
        <strain evidence="5 6">DSM 7466</strain>
    </source>
</reference>
<feature type="transmembrane region" description="Helical" evidence="4">
    <location>
        <begin position="7"/>
        <end position="24"/>
    </location>
</feature>
<dbReference type="RefSeq" id="WP_115892255.1">
    <property type="nucleotide sequence ID" value="NZ_QREL01000001.1"/>
</dbReference>
<evidence type="ECO:0000256" key="2">
    <source>
        <dbReference type="ARBA" id="ARBA00022448"/>
    </source>
</evidence>
<dbReference type="GO" id="GO:0030001">
    <property type="term" value="P:metal ion transport"/>
    <property type="evidence" value="ECO:0007669"/>
    <property type="project" value="InterPro"/>
</dbReference>
<name>A0A371NFK8_9EURY</name>
<dbReference type="InterPro" id="IPR006127">
    <property type="entry name" value="ZnuA-like"/>
</dbReference>
<dbReference type="PANTHER" id="PTHR42953">
    <property type="entry name" value="HIGH-AFFINITY ZINC UPTAKE SYSTEM PROTEIN ZNUA-RELATED"/>
    <property type="match status" value="1"/>
</dbReference>
<dbReference type="InterPro" id="IPR050492">
    <property type="entry name" value="Bact_metal-bind_prot9"/>
</dbReference>
<dbReference type="AlphaFoldDB" id="A0A371NFK8"/>
<dbReference type="SUPFAM" id="SSF53807">
    <property type="entry name" value="Helical backbone' metal receptor"/>
    <property type="match status" value="1"/>
</dbReference>
<keyword evidence="6" id="KW-1185">Reference proteome</keyword>
<dbReference type="GO" id="GO:0007155">
    <property type="term" value="P:cell adhesion"/>
    <property type="evidence" value="ECO:0007669"/>
    <property type="project" value="InterPro"/>
</dbReference>
<sequence length="295" mass="32981">MERWKPGLIAVITVVSVAAMYLITSTTSPWSSGDNITVAVTIMPQKEFVEAIAGDRAEVVVLVPEGADPHTYEPEPETLRKVSEARAYFIVGSGIEFENHYLNKIMSMNPRMRIINTSRGIELIPNQGENHHAAESPYDPHVWTSPRNAMIMVNNTLRGLQEIDPPGSRYYQENAGLYTEKLRGLDFRIRKALEKRRGESILVYHPAWGYFCRDYGLKQVAIEREGKEPGPGTLSMIIQEARKGGVSVILVSPQFSRKNAELIASEIDAEVVVVDPLGGNYMKNIEAIAEALRRE</sequence>
<proteinExistence type="inferred from homology"/>
<dbReference type="GO" id="GO:0046872">
    <property type="term" value="F:metal ion binding"/>
    <property type="evidence" value="ECO:0007669"/>
    <property type="project" value="InterPro"/>
</dbReference>
<dbReference type="Proteomes" id="UP000256864">
    <property type="component" value="Unassembled WGS sequence"/>
</dbReference>
<dbReference type="PRINTS" id="PR00691">
    <property type="entry name" value="ADHESINB"/>
</dbReference>
<dbReference type="InterPro" id="IPR006129">
    <property type="entry name" value="AdhesinB"/>
</dbReference>
<dbReference type="PANTHER" id="PTHR42953:SF3">
    <property type="entry name" value="HIGH-AFFINITY ZINC UPTAKE SYSTEM PROTEIN ZNUA"/>
    <property type="match status" value="1"/>
</dbReference>
<organism evidence="5 6">
    <name type="scientific">Methanothermobacter defluvii</name>
    <dbReference type="NCBI Taxonomy" id="49339"/>
    <lineage>
        <taxon>Archaea</taxon>
        <taxon>Methanobacteriati</taxon>
        <taxon>Methanobacteriota</taxon>
        <taxon>Methanomada group</taxon>
        <taxon>Methanobacteria</taxon>
        <taxon>Methanobacteriales</taxon>
        <taxon>Methanobacteriaceae</taxon>
        <taxon>Methanothermobacter</taxon>
    </lineage>
</organism>
<comment type="caution">
    <text evidence="5">The sequence shown here is derived from an EMBL/GenBank/DDBJ whole genome shotgun (WGS) entry which is preliminary data.</text>
</comment>
<gene>
    <name evidence="5" type="ORF">C7452_0771</name>
</gene>
<dbReference type="Pfam" id="PF01297">
    <property type="entry name" value="ZnuA"/>
    <property type="match status" value="1"/>
</dbReference>
<evidence type="ECO:0000256" key="4">
    <source>
        <dbReference type="SAM" id="Phobius"/>
    </source>
</evidence>
<dbReference type="CDD" id="cd01018">
    <property type="entry name" value="ZntC"/>
    <property type="match status" value="1"/>
</dbReference>
<accession>A0A371NFK8</accession>
<evidence type="ECO:0000256" key="3">
    <source>
        <dbReference type="ARBA" id="ARBA00022729"/>
    </source>
</evidence>
<keyword evidence="4" id="KW-0812">Transmembrane</keyword>
<keyword evidence="4" id="KW-0472">Membrane</keyword>
<evidence type="ECO:0000256" key="1">
    <source>
        <dbReference type="ARBA" id="ARBA00011028"/>
    </source>
</evidence>
<dbReference type="Gene3D" id="3.40.50.1980">
    <property type="entry name" value="Nitrogenase molybdenum iron protein domain"/>
    <property type="match status" value="2"/>
</dbReference>
<dbReference type="EMBL" id="QREL01000001">
    <property type="protein sequence ID" value="REE28750.1"/>
    <property type="molecule type" value="Genomic_DNA"/>
</dbReference>
<keyword evidence="2" id="KW-0813">Transport</keyword>
<keyword evidence="4" id="KW-1133">Transmembrane helix</keyword>
<keyword evidence="3" id="KW-0732">Signal</keyword>
<comment type="similarity">
    <text evidence="1">Belongs to the bacterial solute-binding protein 9 family.</text>
</comment>